<feature type="compositionally biased region" description="Polar residues" evidence="23">
    <location>
        <begin position="80"/>
        <end position="90"/>
    </location>
</feature>
<proteinExistence type="inferred from homology"/>
<dbReference type="GO" id="GO:0005739">
    <property type="term" value="C:mitochondrion"/>
    <property type="evidence" value="ECO:0007669"/>
    <property type="project" value="TreeGrafter"/>
</dbReference>
<organism evidence="25 26">
    <name type="scientific">Wallemia ichthyophaga</name>
    <dbReference type="NCBI Taxonomy" id="245174"/>
    <lineage>
        <taxon>Eukaryota</taxon>
        <taxon>Fungi</taxon>
        <taxon>Dikarya</taxon>
        <taxon>Basidiomycota</taxon>
        <taxon>Wallemiomycotina</taxon>
        <taxon>Wallemiomycetes</taxon>
        <taxon>Wallemiales</taxon>
        <taxon>Wallemiaceae</taxon>
        <taxon>Wallemia</taxon>
    </lineage>
</organism>
<dbReference type="InterPro" id="IPR045864">
    <property type="entry name" value="aa-tRNA-synth_II/BPL/LPL"/>
</dbReference>
<feature type="domain" description="Aminoacyl-transfer RNA synthetases class-II family profile" evidence="24">
    <location>
        <begin position="125"/>
        <end position="540"/>
    </location>
</feature>
<evidence type="ECO:0000256" key="10">
    <source>
        <dbReference type="ARBA" id="ARBA00022490"/>
    </source>
</evidence>
<keyword evidence="11" id="KW-0444">Lipid biosynthesis</keyword>
<dbReference type="EC" id="2.5.1.10" evidence="7"/>
<keyword evidence="13" id="KW-0479">Metal-binding</keyword>
<gene>
    <name evidence="25" type="ORF">E3P90_01950</name>
</gene>
<dbReference type="GO" id="GO:0032543">
    <property type="term" value="P:mitochondrial translation"/>
    <property type="evidence" value="ECO:0007669"/>
    <property type="project" value="TreeGrafter"/>
</dbReference>
<protein>
    <recommendedName>
        <fullName evidence="21">(2E,6E)-farnesyl diphosphate synthase</fullName>
        <ecNumber evidence="9">2.5.1.1</ecNumber>
        <ecNumber evidence="7">2.5.1.10</ecNumber>
        <ecNumber evidence="8">6.1.1.21</ecNumber>
    </recommendedName>
    <alternativeName>
        <fullName evidence="20">Dimethylallyltranstransferase</fullName>
    </alternativeName>
    <alternativeName>
        <fullName evidence="19">Farnesyl diphosphate synthase</fullName>
    </alternativeName>
    <alternativeName>
        <fullName evidence="18">Geranyltranstransferase</fullName>
    </alternativeName>
    <alternativeName>
        <fullName evidence="17">Histidyl-tRNA synthetase</fullName>
    </alternativeName>
</protein>
<evidence type="ECO:0000256" key="11">
    <source>
        <dbReference type="ARBA" id="ARBA00022516"/>
    </source>
</evidence>
<feature type="region of interest" description="Disordered" evidence="23">
    <location>
        <begin position="30"/>
        <end position="62"/>
    </location>
</feature>
<dbReference type="Gene3D" id="3.30.930.10">
    <property type="entry name" value="Bira Bifunctional Protein, Domain 2"/>
    <property type="match status" value="1"/>
</dbReference>
<dbReference type="EMBL" id="SPOF01000017">
    <property type="protein sequence ID" value="TIB12824.1"/>
    <property type="molecule type" value="Genomic_DNA"/>
</dbReference>
<keyword evidence="16" id="KW-0443">Lipid metabolism</keyword>
<dbReference type="GO" id="GO:0008299">
    <property type="term" value="P:isoprenoid biosynthetic process"/>
    <property type="evidence" value="ECO:0007669"/>
    <property type="project" value="InterPro"/>
</dbReference>
<dbReference type="GO" id="GO:0046872">
    <property type="term" value="F:metal ion binding"/>
    <property type="evidence" value="ECO:0007669"/>
    <property type="project" value="UniProtKB-KW"/>
</dbReference>
<dbReference type="Pfam" id="PF13393">
    <property type="entry name" value="tRNA-synt_His"/>
    <property type="match status" value="1"/>
</dbReference>
<dbReference type="GO" id="GO:0004161">
    <property type="term" value="F:dimethylallyltranstransferase activity"/>
    <property type="evidence" value="ECO:0007669"/>
    <property type="project" value="UniProtKB-EC"/>
</dbReference>
<dbReference type="GO" id="GO:0005829">
    <property type="term" value="C:cytosol"/>
    <property type="evidence" value="ECO:0007669"/>
    <property type="project" value="TreeGrafter"/>
</dbReference>
<dbReference type="GO" id="GO:0006427">
    <property type="term" value="P:histidyl-tRNA aminoacylation"/>
    <property type="evidence" value="ECO:0007669"/>
    <property type="project" value="TreeGrafter"/>
</dbReference>
<keyword evidence="12" id="KW-0808">Transferase</keyword>
<dbReference type="AlphaFoldDB" id="A0A4T0IA79"/>
<dbReference type="Proteomes" id="UP000306954">
    <property type="component" value="Unassembled WGS sequence"/>
</dbReference>
<dbReference type="SFLD" id="SFLDG01017">
    <property type="entry name" value="Polyprenyl_Transferase_Like"/>
    <property type="match status" value="1"/>
</dbReference>
<dbReference type="InterPro" id="IPR006195">
    <property type="entry name" value="aa-tRNA-synth_II"/>
</dbReference>
<dbReference type="InterPro" id="IPR036621">
    <property type="entry name" value="Anticodon-bd_dom_sf"/>
</dbReference>
<evidence type="ECO:0000256" key="4">
    <source>
        <dbReference type="ARBA" id="ARBA00005035"/>
    </source>
</evidence>
<evidence type="ECO:0000313" key="26">
    <source>
        <dbReference type="Proteomes" id="UP000306954"/>
    </source>
</evidence>
<evidence type="ECO:0000256" key="6">
    <source>
        <dbReference type="ARBA" id="ARBA00008226"/>
    </source>
</evidence>
<dbReference type="SFLD" id="SFLDS00005">
    <property type="entry name" value="Isoprenoid_Synthase_Type_I"/>
    <property type="match status" value="1"/>
</dbReference>
<dbReference type="Gene3D" id="3.40.50.800">
    <property type="entry name" value="Anticodon-binding domain"/>
    <property type="match status" value="1"/>
</dbReference>
<evidence type="ECO:0000256" key="5">
    <source>
        <dbReference type="ARBA" id="ARBA00006706"/>
    </source>
</evidence>
<evidence type="ECO:0000256" key="14">
    <source>
        <dbReference type="ARBA" id="ARBA00022741"/>
    </source>
</evidence>
<dbReference type="FunFam" id="1.10.600.10:FF:000006">
    <property type="entry name" value="Farnesyl pyrophosphate synthase"/>
    <property type="match status" value="1"/>
</dbReference>
<evidence type="ECO:0000256" key="1">
    <source>
        <dbReference type="ARBA" id="ARBA00001946"/>
    </source>
</evidence>
<evidence type="ECO:0000256" key="18">
    <source>
        <dbReference type="ARBA" id="ARBA00032380"/>
    </source>
</evidence>
<feature type="region of interest" description="Disordered" evidence="23">
    <location>
        <begin position="413"/>
        <end position="450"/>
    </location>
</feature>
<comment type="catalytic activity">
    <reaction evidence="22">
        <text>tRNA(His) + L-histidine + ATP = L-histidyl-tRNA(His) + AMP + diphosphate + H(+)</text>
        <dbReference type="Rhea" id="RHEA:17313"/>
        <dbReference type="Rhea" id="RHEA-COMP:9665"/>
        <dbReference type="Rhea" id="RHEA-COMP:9689"/>
        <dbReference type="ChEBI" id="CHEBI:15378"/>
        <dbReference type="ChEBI" id="CHEBI:30616"/>
        <dbReference type="ChEBI" id="CHEBI:33019"/>
        <dbReference type="ChEBI" id="CHEBI:57595"/>
        <dbReference type="ChEBI" id="CHEBI:78442"/>
        <dbReference type="ChEBI" id="CHEBI:78527"/>
        <dbReference type="ChEBI" id="CHEBI:456215"/>
        <dbReference type="EC" id="6.1.1.21"/>
    </reaction>
</comment>
<evidence type="ECO:0000256" key="22">
    <source>
        <dbReference type="ARBA" id="ARBA00047639"/>
    </source>
</evidence>
<evidence type="ECO:0000256" key="12">
    <source>
        <dbReference type="ARBA" id="ARBA00022679"/>
    </source>
</evidence>
<dbReference type="Pfam" id="PF00348">
    <property type="entry name" value="polyprenyl_synt"/>
    <property type="match status" value="1"/>
</dbReference>
<comment type="cofactor">
    <cofactor evidence="1">
        <name>Mg(2+)</name>
        <dbReference type="ChEBI" id="CHEBI:18420"/>
    </cofactor>
</comment>
<comment type="similarity">
    <text evidence="6">Belongs to the class-II aminoacyl-tRNA synthetase family.</text>
</comment>
<dbReference type="EC" id="2.5.1.1" evidence="9"/>
<comment type="similarity">
    <text evidence="5">Belongs to the FPP/GGPP synthase family.</text>
</comment>
<dbReference type="InterPro" id="IPR041715">
    <property type="entry name" value="HisRS-like_core"/>
</dbReference>
<feature type="compositionally biased region" description="Low complexity" evidence="23">
    <location>
        <begin position="413"/>
        <end position="425"/>
    </location>
</feature>
<evidence type="ECO:0000256" key="3">
    <source>
        <dbReference type="ARBA" id="ARBA00004932"/>
    </source>
</evidence>
<dbReference type="InterPro" id="IPR008949">
    <property type="entry name" value="Isoprenoid_synthase_dom_sf"/>
</dbReference>
<evidence type="ECO:0000259" key="24">
    <source>
        <dbReference type="PROSITE" id="PS50862"/>
    </source>
</evidence>
<feature type="compositionally biased region" description="Basic and acidic residues" evidence="23">
    <location>
        <begin position="91"/>
        <end position="101"/>
    </location>
</feature>
<dbReference type="PROSITE" id="PS50862">
    <property type="entry name" value="AA_TRNA_LIGASE_II"/>
    <property type="match status" value="1"/>
</dbReference>
<evidence type="ECO:0000256" key="17">
    <source>
        <dbReference type="ARBA" id="ARBA00030619"/>
    </source>
</evidence>
<evidence type="ECO:0000256" key="21">
    <source>
        <dbReference type="ARBA" id="ARBA00032873"/>
    </source>
</evidence>
<dbReference type="InterPro" id="IPR000092">
    <property type="entry name" value="Polyprenyl_synt"/>
</dbReference>
<evidence type="ECO:0000256" key="15">
    <source>
        <dbReference type="ARBA" id="ARBA00022842"/>
    </source>
</evidence>
<dbReference type="FunFam" id="3.40.50.800:FF:000015">
    <property type="entry name" value="Histidyl-tRNA synthetase, mitochondrial"/>
    <property type="match status" value="1"/>
</dbReference>
<keyword evidence="14" id="KW-0547">Nucleotide-binding</keyword>
<dbReference type="InterPro" id="IPR033749">
    <property type="entry name" value="Polyprenyl_synt_CS"/>
</dbReference>
<keyword evidence="10" id="KW-0963">Cytoplasm</keyword>
<dbReference type="Gene3D" id="1.10.600.10">
    <property type="entry name" value="Farnesyl Diphosphate Synthase"/>
    <property type="match status" value="1"/>
</dbReference>
<feature type="compositionally biased region" description="Basic and acidic residues" evidence="23">
    <location>
        <begin position="426"/>
        <end position="448"/>
    </location>
</feature>
<dbReference type="GO" id="GO:0000166">
    <property type="term" value="F:nucleotide binding"/>
    <property type="evidence" value="ECO:0007669"/>
    <property type="project" value="UniProtKB-KW"/>
</dbReference>
<dbReference type="GO" id="GO:0003723">
    <property type="term" value="F:RNA binding"/>
    <property type="evidence" value="ECO:0007669"/>
    <property type="project" value="TreeGrafter"/>
</dbReference>
<name>A0A4T0IA79_WALIC</name>
<comment type="pathway">
    <text evidence="3">Isoprenoid biosynthesis; geranyl diphosphate biosynthesis; geranyl diphosphate from dimethylallyl diphosphate and isopentenyl diphosphate: step 1/1.</text>
</comment>
<evidence type="ECO:0000256" key="2">
    <source>
        <dbReference type="ARBA" id="ARBA00004496"/>
    </source>
</evidence>
<dbReference type="SUPFAM" id="SSF55681">
    <property type="entry name" value="Class II aaRS and biotin synthetases"/>
    <property type="match status" value="1"/>
</dbReference>
<dbReference type="CDD" id="cd00685">
    <property type="entry name" value="Trans_IPPS_HT"/>
    <property type="match status" value="1"/>
</dbReference>
<comment type="pathway">
    <text evidence="4">Isoprenoid biosynthesis; farnesyl diphosphate biosynthesis; farnesyl diphosphate from geranyl diphosphate and isopentenyl diphosphate: step 1/1.</text>
</comment>
<dbReference type="SUPFAM" id="SSF52954">
    <property type="entry name" value="Class II aaRS ABD-related"/>
    <property type="match status" value="1"/>
</dbReference>
<dbReference type="PANTHER" id="PTHR11476">
    <property type="entry name" value="HISTIDYL-TRNA SYNTHETASE"/>
    <property type="match status" value="1"/>
</dbReference>
<evidence type="ECO:0000256" key="16">
    <source>
        <dbReference type="ARBA" id="ARBA00023098"/>
    </source>
</evidence>
<sequence>MSDNKAIAPDALRAQAAVQQSKINKLKLDHSATPDIRSEEQRRFEIDSSINKTLEQKKKLDGSLEEEKLKEQYLKEQSQNVKSESSGNIRQTEKSMKKSLESEGGTLKNKTKSNTPKYNLKTPKGTKDWSPLEMSVREHIFSTITQVFKKHGGVTIDTPVFELKEILAGKYGEDSKLIYDLQDQGGELCSLRYDLTVPFARYLAANSTPSIKRYHIAKVYRRDQPAMTKGRMREFYQCDFDVAGSFDPMIPDSEVLTVLSEILTNLNVGPFTIKVNHRKILDGIFELSGVPQDKIRTISSAVDKLDKLPWEEVKKEMTDEKGLEGQVADRIGEYVKLSGSRDLLEKLKADAKMQSNDSAKKGIEEMELLFNYLEIFGVLPQLSFDLSLARGLDYYTGVIYEAVVEGSRAPTLAPAATAAPAGTKTQPKDVKHTGTKKGSKDAESKHETEIDESQIGVGSIAAGGRYDELVGMFAGGGAKDQIPCVEQQASRAKQTEVYVMAIGDGLLKERMQIAKKLWDNNIKAEFFYKSKPKLPKQFEVVDKEQIPFGLLLAPREWNEGQVRVKEQRGKEEGGGNGDLIKVDDLIPELSKLEDKQQARHKFQAVFSKISNECLDYLKENQMPSEAVKWFDDNLQYNTPGGKLNRGMSVVDTYSILKGGKISQEEYERAAILGWCVELLQAYFLVADDMMDGSITRRGQPCWYRQPQIGNIAINDAFMLEAAIYHILKLHFKKESYYVNLLELFHDVTFKTELGQLVDLITADEEKVDLDKFSLDKHHYIVVYKTAFYSFYLPVALAMFMSGLSDENLHQNALDVLIPLGEYFQVQDDYLDAFGKPEQIGKIGTDIEDNKCSWCVCIALQLANKEQRKVLDENYGRKNPEQADRIKALYSEMEIESKFKSYEKEAHDRIVSLIEKVDEKSGMRKEAYYSFLYKVFGRTK</sequence>
<comment type="caution">
    <text evidence="25">The sequence shown here is derived from an EMBL/GenBank/DDBJ whole genome shotgun (WGS) entry which is preliminary data.</text>
</comment>
<evidence type="ECO:0000256" key="8">
    <source>
        <dbReference type="ARBA" id="ARBA00012815"/>
    </source>
</evidence>
<dbReference type="SUPFAM" id="SSF48576">
    <property type="entry name" value="Terpenoid synthases"/>
    <property type="match status" value="1"/>
</dbReference>
<evidence type="ECO:0000256" key="23">
    <source>
        <dbReference type="SAM" id="MobiDB-lite"/>
    </source>
</evidence>
<dbReference type="Pfam" id="PF03129">
    <property type="entry name" value="HGTP_anticodon"/>
    <property type="match status" value="1"/>
</dbReference>
<dbReference type="EC" id="6.1.1.21" evidence="8"/>
<dbReference type="InterPro" id="IPR004154">
    <property type="entry name" value="Anticodon-bd"/>
</dbReference>
<evidence type="ECO:0000256" key="19">
    <source>
        <dbReference type="ARBA" id="ARBA00032424"/>
    </source>
</evidence>
<dbReference type="PANTHER" id="PTHR11476:SF7">
    <property type="entry name" value="HISTIDINE--TRNA LIGASE"/>
    <property type="match status" value="1"/>
</dbReference>
<keyword evidence="15" id="KW-0460">Magnesium</keyword>
<dbReference type="GO" id="GO:0004821">
    <property type="term" value="F:histidine-tRNA ligase activity"/>
    <property type="evidence" value="ECO:0007669"/>
    <property type="project" value="UniProtKB-EC"/>
</dbReference>
<evidence type="ECO:0000256" key="20">
    <source>
        <dbReference type="ARBA" id="ARBA00032448"/>
    </source>
</evidence>
<dbReference type="PROSITE" id="PS00444">
    <property type="entry name" value="POLYPRENYL_SYNTHASE_2"/>
    <property type="match status" value="1"/>
</dbReference>
<evidence type="ECO:0000256" key="9">
    <source>
        <dbReference type="ARBA" id="ARBA00012833"/>
    </source>
</evidence>
<feature type="region of interest" description="Disordered" evidence="23">
    <location>
        <begin position="74"/>
        <end position="126"/>
    </location>
</feature>
<dbReference type="CDD" id="cd00773">
    <property type="entry name" value="HisRS-like_core"/>
    <property type="match status" value="1"/>
</dbReference>
<accession>A0A4T0IA79</accession>
<feature type="compositionally biased region" description="Basic and acidic residues" evidence="23">
    <location>
        <begin position="30"/>
        <end position="46"/>
    </location>
</feature>
<reference evidence="25 26" key="1">
    <citation type="submission" date="2019-03" db="EMBL/GenBank/DDBJ databases">
        <title>Sequencing 23 genomes of Wallemia ichthyophaga.</title>
        <authorList>
            <person name="Gostincar C."/>
        </authorList>
    </citation>
    <scope>NUCLEOTIDE SEQUENCE [LARGE SCALE GENOMIC DNA]</scope>
    <source>
        <strain evidence="25 26">EXF-8621</strain>
    </source>
</reference>
<dbReference type="PROSITE" id="PS00723">
    <property type="entry name" value="POLYPRENYL_SYNTHASE_1"/>
    <property type="match status" value="1"/>
</dbReference>
<dbReference type="GO" id="GO:0004337">
    <property type="term" value="F:(2E,6E)-farnesyl diphosphate synthase activity"/>
    <property type="evidence" value="ECO:0007669"/>
    <property type="project" value="UniProtKB-EC"/>
</dbReference>
<evidence type="ECO:0000256" key="7">
    <source>
        <dbReference type="ARBA" id="ARBA00012439"/>
    </source>
</evidence>
<evidence type="ECO:0000256" key="13">
    <source>
        <dbReference type="ARBA" id="ARBA00022723"/>
    </source>
</evidence>
<evidence type="ECO:0000313" key="25">
    <source>
        <dbReference type="EMBL" id="TIB12824.1"/>
    </source>
</evidence>
<comment type="subcellular location">
    <subcellularLocation>
        <location evidence="2">Cytoplasm</location>
    </subcellularLocation>
</comment>